<name>A0A0S8FRE3_UNCW3</name>
<feature type="domain" description="CusB-like beta-barrel" evidence="3">
    <location>
        <begin position="146"/>
        <end position="217"/>
    </location>
</feature>
<dbReference type="InterPro" id="IPR058792">
    <property type="entry name" value="Beta-barrel_RND_2"/>
</dbReference>
<dbReference type="Gene3D" id="2.40.420.20">
    <property type="match status" value="1"/>
</dbReference>
<dbReference type="InterPro" id="IPR058637">
    <property type="entry name" value="YknX-like_C"/>
</dbReference>
<dbReference type="FunFam" id="2.40.30.170:FF:000010">
    <property type="entry name" value="Efflux RND transporter periplasmic adaptor subunit"/>
    <property type="match status" value="1"/>
</dbReference>
<evidence type="ECO:0000259" key="4">
    <source>
        <dbReference type="Pfam" id="PF25989"/>
    </source>
</evidence>
<evidence type="ECO:0000313" key="5">
    <source>
        <dbReference type="EMBL" id="KPK63102.1"/>
    </source>
</evidence>
<evidence type="ECO:0000259" key="3">
    <source>
        <dbReference type="Pfam" id="PF25954"/>
    </source>
</evidence>
<gene>
    <name evidence="5" type="ORF">AMJ83_08530</name>
</gene>
<reference evidence="5 6" key="1">
    <citation type="journal article" date="2015" name="Microbiome">
        <title>Genomic resolution of linkages in carbon, nitrogen, and sulfur cycling among widespread estuary sediment bacteria.</title>
        <authorList>
            <person name="Baker B.J."/>
            <person name="Lazar C.S."/>
            <person name="Teske A.P."/>
            <person name="Dick G.J."/>
        </authorList>
    </citation>
    <scope>NUCLEOTIDE SEQUENCE [LARGE SCALE GENOMIC DNA]</scope>
    <source>
        <strain evidence="5">SM23_42</strain>
    </source>
</reference>
<dbReference type="Pfam" id="PF25989">
    <property type="entry name" value="YknX_C"/>
    <property type="match status" value="1"/>
</dbReference>
<comment type="caution">
    <text evidence="5">The sequence shown here is derived from an EMBL/GenBank/DDBJ whole genome shotgun (WGS) entry which is preliminary data.</text>
</comment>
<dbReference type="Gene3D" id="2.40.50.100">
    <property type="match status" value="1"/>
</dbReference>
<organism evidence="5 6">
    <name type="scientific">candidate division WOR_3 bacterium SM23_42</name>
    <dbReference type="NCBI Taxonomy" id="1703779"/>
    <lineage>
        <taxon>Bacteria</taxon>
        <taxon>Bacteria division WOR-3</taxon>
    </lineage>
</organism>
<proteinExistence type="inferred from homology"/>
<evidence type="ECO:0000313" key="6">
    <source>
        <dbReference type="Proteomes" id="UP000051373"/>
    </source>
</evidence>
<feature type="domain" description="Multidrug resistance protein MdtA-like barrel-sandwich hybrid" evidence="2">
    <location>
        <begin position="65"/>
        <end position="139"/>
    </location>
</feature>
<dbReference type="Pfam" id="PF25954">
    <property type="entry name" value="Beta-barrel_RND_2"/>
    <property type="match status" value="1"/>
</dbReference>
<protein>
    <submittedName>
        <fullName evidence="5">Uncharacterized protein</fullName>
    </submittedName>
</protein>
<dbReference type="SUPFAM" id="SSF111369">
    <property type="entry name" value="HlyD-like secretion proteins"/>
    <property type="match status" value="1"/>
</dbReference>
<evidence type="ECO:0000259" key="2">
    <source>
        <dbReference type="Pfam" id="PF25917"/>
    </source>
</evidence>
<dbReference type="GO" id="GO:1990281">
    <property type="term" value="C:efflux pump complex"/>
    <property type="evidence" value="ECO:0007669"/>
    <property type="project" value="TreeGrafter"/>
</dbReference>
<dbReference type="PANTHER" id="PTHR30469">
    <property type="entry name" value="MULTIDRUG RESISTANCE PROTEIN MDTA"/>
    <property type="match status" value="1"/>
</dbReference>
<dbReference type="InterPro" id="IPR006143">
    <property type="entry name" value="RND_pump_MFP"/>
</dbReference>
<dbReference type="Gene3D" id="2.40.30.170">
    <property type="match status" value="1"/>
</dbReference>
<dbReference type="InterPro" id="IPR058625">
    <property type="entry name" value="MdtA-like_BSH"/>
</dbReference>
<evidence type="ECO:0000256" key="1">
    <source>
        <dbReference type="ARBA" id="ARBA00009477"/>
    </source>
</evidence>
<feature type="domain" description="YknX-like C-terminal permuted SH3-like" evidence="4">
    <location>
        <begin position="225"/>
        <end position="287"/>
    </location>
</feature>
<comment type="similarity">
    <text evidence="1">Belongs to the membrane fusion protein (MFP) (TC 8.A.1) family.</text>
</comment>
<dbReference type="STRING" id="1703779.AMJ83_08530"/>
<dbReference type="Proteomes" id="UP000051373">
    <property type="component" value="Unassembled WGS sequence"/>
</dbReference>
<dbReference type="NCBIfam" id="TIGR01730">
    <property type="entry name" value="RND_mfp"/>
    <property type="match status" value="1"/>
</dbReference>
<dbReference type="Pfam" id="PF25917">
    <property type="entry name" value="BSH_RND"/>
    <property type="match status" value="1"/>
</dbReference>
<dbReference type="GO" id="GO:0015562">
    <property type="term" value="F:efflux transmembrane transporter activity"/>
    <property type="evidence" value="ECO:0007669"/>
    <property type="project" value="TreeGrafter"/>
</dbReference>
<dbReference type="AlphaFoldDB" id="A0A0S8FRE3"/>
<sequence>MRKWLIIIIVIVVLTAAIMLRVGASQRKGQKEEVTQVIPVEIVTATKGDVVSTCEVLGTIVADKTAQVFPEAMGRVMRLLVKEGAYVKKDANIMATRNETVGFEYEEGFIKSPISGYVGELMVDVGSMVSPQAPVALIVDYYRVKIEFHVAEVNVGCVQMNQKVNIVVDGIGENFTARVSEISPVIDAMTRTAAVKAVTSNPKKLLQPGMTARVQVNLGEKSGALRIPKDALLDSYLFVVTDSTAKRRDVEVGLIGDAYVEILEGLTDGEKVIVVGQQRLAGGEKVNPIARGE</sequence>
<accession>A0A0S8FRE3</accession>
<dbReference type="EMBL" id="LJUJ01000019">
    <property type="protein sequence ID" value="KPK63102.1"/>
    <property type="molecule type" value="Genomic_DNA"/>
</dbReference>